<keyword evidence="1" id="KW-0812">Transmembrane</keyword>
<dbReference type="EMBL" id="NNRU01000011">
    <property type="protein sequence ID" value="RFT26284.1"/>
    <property type="molecule type" value="Genomic_DNA"/>
</dbReference>
<dbReference type="Proteomes" id="UP001238969">
    <property type="component" value="Unassembled WGS sequence"/>
</dbReference>
<keyword evidence="1" id="KW-0472">Membrane</keyword>
<dbReference type="Pfam" id="PF12822">
    <property type="entry name" value="ECF_trnsprt"/>
    <property type="match status" value="1"/>
</dbReference>
<evidence type="ECO:0000313" key="4">
    <source>
        <dbReference type="Proteomes" id="UP000258379"/>
    </source>
</evidence>
<protein>
    <submittedName>
        <fullName evidence="3">ECF transporter S component</fullName>
    </submittedName>
</protein>
<dbReference type="InterPro" id="IPR024529">
    <property type="entry name" value="ECF_trnsprt_substrate-spec"/>
</dbReference>
<comment type="caution">
    <text evidence="3">The sequence shown here is derived from an EMBL/GenBank/DDBJ whole genome shotgun (WGS) entry which is preliminary data.</text>
</comment>
<feature type="transmembrane region" description="Helical" evidence="1">
    <location>
        <begin position="139"/>
        <end position="157"/>
    </location>
</feature>
<dbReference type="GO" id="GO:0022857">
    <property type="term" value="F:transmembrane transporter activity"/>
    <property type="evidence" value="ECO:0007669"/>
    <property type="project" value="InterPro"/>
</dbReference>
<keyword evidence="1" id="KW-1133">Transmembrane helix</keyword>
<evidence type="ECO:0000313" key="2">
    <source>
        <dbReference type="EMBL" id="MDK6861189.1"/>
    </source>
</evidence>
<feature type="transmembrane region" description="Helical" evidence="1">
    <location>
        <begin position="78"/>
        <end position="96"/>
    </location>
</feature>
<reference evidence="3 4" key="1">
    <citation type="submission" date="2017-07" db="EMBL/GenBank/DDBJ databases">
        <title>A comparative genomics approach to explaining the enigmatic role of Gardnerella vaginalis in the vaginal microbiome.</title>
        <authorList>
            <person name="Vancuren S.J."/>
            <person name="Hill J.E."/>
        </authorList>
    </citation>
    <scope>NUCLEOTIDE SEQUENCE [LARGE SCALE GENOMIC DNA]</scope>
    <source>
        <strain evidence="3 4">WP023</strain>
    </source>
</reference>
<evidence type="ECO:0000313" key="3">
    <source>
        <dbReference type="EMBL" id="RFT26284.1"/>
    </source>
</evidence>
<dbReference type="OMA" id="HANGWFS"/>
<dbReference type="AlphaFoldDB" id="A0A2N6SAB9"/>
<organism evidence="3 4">
    <name type="scientific">Gardnerella vaginalis</name>
    <dbReference type="NCBI Taxonomy" id="2702"/>
    <lineage>
        <taxon>Bacteria</taxon>
        <taxon>Bacillati</taxon>
        <taxon>Actinomycetota</taxon>
        <taxon>Actinomycetes</taxon>
        <taxon>Bifidobacteriales</taxon>
        <taxon>Bifidobacteriaceae</taxon>
        <taxon>Gardnerella</taxon>
    </lineage>
</organism>
<proteinExistence type="predicted"/>
<feature type="transmembrane region" description="Helical" evidence="1">
    <location>
        <begin position="169"/>
        <end position="197"/>
    </location>
</feature>
<feature type="transmembrane region" description="Helical" evidence="1">
    <location>
        <begin position="41"/>
        <end position="66"/>
    </location>
</feature>
<feature type="transmembrane region" description="Helical" evidence="1">
    <location>
        <begin position="108"/>
        <end position="133"/>
    </location>
</feature>
<dbReference type="RefSeq" id="WP_013399619.1">
    <property type="nucleotide sequence ID" value="NZ_CP083175.1"/>
</dbReference>
<reference evidence="2 5" key="2">
    <citation type="submission" date="2023-05" db="EMBL/GenBank/DDBJ databases">
        <title>Cataloging the Phylogenetic Diversity of Human Bladder Bacteria.</title>
        <authorList>
            <person name="Du J."/>
        </authorList>
    </citation>
    <scope>NUCLEOTIDE SEQUENCE [LARGE SCALE GENOMIC DNA]</scope>
    <source>
        <strain evidence="2 5">UMB6972</strain>
    </source>
</reference>
<dbReference type="Proteomes" id="UP000258379">
    <property type="component" value="Unassembled WGS sequence"/>
</dbReference>
<evidence type="ECO:0000256" key="1">
    <source>
        <dbReference type="SAM" id="Phobius"/>
    </source>
</evidence>
<gene>
    <name evidence="3" type="ORF">CG405_09145</name>
    <name evidence="2" type="ORF">QP355_00780</name>
</gene>
<accession>A0A2N6SAB9</accession>
<sequence>MKQIIKSFKEEFTTVAVVTIPLCVAVNYISGTIAGMLKLPIFLDTIGTLFACMIFGPLVGITTGMLSSIISSITMPTMLPFIVVNIALALCAGILAKHKMFSNYMKIFISSIIMATISIIISAPIVVLVFSGFTGGGSSIIAALITASGMNIWISVFSTEGFFTWVDRVLTIIICLSVIKCLPNKLLLLFPLGLLYLKNSDSE</sequence>
<evidence type="ECO:0000313" key="5">
    <source>
        <dbReference type="Proteomes" id="UP001238969"/>
    </source>
</evidence>
<feature type="transmembrane region" description="Helical" evidence="1">
    <location>
        <begin position="12"/>
        <end position="29"/>
    </location>
</feature>
<dbReference type="EMBL" id="JASOLZ010000001">
    <property type="protein sequence ID" value="MDK6861189.1"/>
    <property type="molecule type" value="Genomic_DNA"/>
</dbReference>
<dbReference type="GeneID" id="45576848"/>
<name>A0A2N6SAB9_GARVA</name>
<dbReference type="Gene3D" id="1.10.1760.20">
    <property type="match status" value="1"/>
</dbReference>